<protein>
    <submittedName>
        <fullName evidence="2">Uncharacterized protein</fullName>
    </submittedName>
</protein>
<evidence type="ECO:0000313" key="3">
    <source>
        <dbReference type="Proteomes" id="UP000215914"/>
    </source>
</evidence>
<name>A0A9K3NG87_HELAN</name>
<evidence type="ECO:0000313" key="2">
    <source>
        <dbReference type="EMBL" id="KAF5798665.1"/>
    </source>
</evidence>
<keyword evidence="1" id="KW-1133">Transmembrane helix</keyword>
<keyword evidence="3" id="KW-1185">Reference proteome</keyword>
<feature type="transmembrane region" description="Helical" evidence="1">
    <location>
        <begin position="167"/>
        <end position="189"/>
    </location>
</feature>
<dbReference type="AlphaFoldDB" id="A0A9K3NG87"/>
<reference evidence="2" key="2">
    <citation type="submission" date="2020-06" db="EMBL/GenBank/DDBJ databases">
        <title>Helianthus annuus Genome sequencing and assembly Release 2.</title>
        <authorList>
            <person name="Gouzy J."/>
            <person name="Langlade N."/>
            <person name="Munos S."/>
        </authorList>
    </citation>
    <scope>NUCLEOTIDE SEQUENCE</scope>
    <source>
        <tissue evidence="2">Leaves</tissue>
    </source>
</reference>
<evidence type="ECO:0000256" key="1">
    <source>
        <dbReference type="SAM" id="Phobius"/>
    </source>
</evidence>
<proteinExistence type="predicted"/>
<accession>A0A9K3NG87</accession>
<organism evidence="2 3">
    <name type="scientific">Helianthus annuus</name>
    <name type="common">Common sunflower</name>
    <dbReference type="NCBI Taxonomy" id="4232"/>
    <lineage>
        <taxon>Eukaryota</taxon>
        <taxon>Viridiplantae</taxon>
        <taxon>Streptophyta</taxon>
        <taxon>Embryophyta</taxon>
        <taxon>Tracheophyta</taxon>
        <taxon>Spermatophyta</taxon>
        <taxon>Magnoliopsida</taxon>
        <taxon>eudicotyledons</taxon>
        <taxon>Gunneridae</taxon>
        <taxon>Pentapetalae</taxon>
        <taxon>asterids</taxon>
        <taxon>campanulids</taxon>
        <taxon>Asterales</taxon>
        <taxon>Asteraceae</taxon>
        <taxon>Asteroideae</taxon>
        <taxon>Heliantheae alliance</taxon>
        <taxon>Heliantheae</taxon>
        <taxon>Helianthus</taxon>
    </lineage>
</organism>
<sequence length="210" mass="24634">MDGDRHSWRRRRWDGAAGWRRWWFSFGQVWSNHDQRDSRGFGLTIVNNSFGSRVGSTSVNFVSRFSHGSVPVRVLNVIRPNFSFYFKISFGFGFVFSFVSTQFRFDSCWFEFRFQIWSGFCRVDRSQRLVSSHTCSGQIRCSGDLGVPSSQTRTLVNTWIIGRLSNFVSILVFPPFYFYHFWGVTCLLIKNLHMNILLKHMNIPITCLYT</sequence>
<keyword evidence="1" id="KW-0812">Transmembrane</keyword>
<keyword evidence="1" id="KW-0472">Membrane</keyword>
<reference evidence="2" key="1">
    <citation type="journal article" date="2017" name="Nature">
        <title>The sunflower genome provides insights into oil metabolism, flowering and Asterid evolution.</title>
        <authorList>
            <person name="Badouin H."/>
            <person name="Gouzy J."/>
            <person name="Grassa C.J."/>
            <person name="Murat F."/>
            <person name="Staton S.E."/>
            <person name="Cottret L."/>
            <person name="Lelandais-Briere C."/>
            <person name="Owens G.L."/>
            <person name="Carrere S."/>
            <person name="Mayjonade B."/>
            <person name="Legrand L."/>
            <person name="Gill N."/>
            <person name="Kane N.C."/>
            <person name="Bowers J.E."/>
            <person name="Hubner S."/>
            <person name="Bellec A."/>
            <person name="Berard A."/>
            <person name="Berges H."/>
            <person name="Blanchet N."/>
            <person name="Boniface M.C."/>
            <person name="Brunel D."/>
            <person name="Catrice O."/>
            <person name="Chaidir N."/>
            <person name="Claudel C."/>
            <person name="Donnadieu C."/>
            <person name="Faraut T."/>
            <person name="Fievet G."/>
            <person name="Helmstetter N."/>
            <person name="King M."/>
            <person name="Knapp S.J."/>
            <person name="Lai Z."/>
            <person name="Le Paslier M.C."/>
            <person name="Lippi Y."/>
            <person name="Lorenzon L."/>
            <person name="Mandel J.R."/>
            <person name="Marage G."/>
            <person name="Marchand G."/>
            <person name="Marquand E."/>
            <person name="Bret-Mestries E."/>
            <person name="Morien E."/>
            <person name="Nambeesan S."/>
            <person name="Nguyen T."/>
            <person name="Pegot-Espagnet P."/>
            <person name="Pouilly N."/>
            <person name="Raftis F."/>
            <person name="Sallet E."/>
            <person name="Schiex T."/>
            <person name="Thomas J."/>
            <person name="Vandecasteele C."/>
            <person name="Vares D."/>
            <person name="Vear F."/>
            <person name="Vautrin S."/>
            <person name="Crespi M."/>
            <person name="Mangin B."/>
            <person name="Burke J.M."/>
            <person name="Salse J."/>
            <person name="Munos S."/>
            <person name="Vincourt P."/>
            <person name="Rieseberg L.H."/>
            <person name="Langlade N.B."/>
        </authorList>
    </citation>
    <scope>NUCLEOTIDE SEQUENCE</scope>
    <source>
        <tissue evidence="2">Leaves</tissue>
    </source>
</reference>
<comment type="caution">
    <text evidence="2">The sequence shown here is derived from an EMBL/GenBank/DDBJ whole genome shotgun (WGS) entry which is preliminary data.</text>
</comment>
<gene>
    <name evidence="2" type="ORF">HanXRQr2_Chr07g0295571</name>
</gene>
<feature type="transmembrane region" description="Helical" evidence="1">
    <location>
        <begin position="84"/>
        <end position="103"/>
    </location>
</feature>
<dbReference type="EMBL" id="MNCJ02000322">
    <property type="protein sequence ID" value="KAF5798665.1"/>
    <property type="molecule type" value="Genomic_DNA"/>
</dbReference>
<dbReference type="Proteomes" id="UP000215914">
    <property type="component" value="Unassembled WGS sequence"/>
</dbReference>
<dbReference type="Gramene" id="mRNA:HanXRQr2_Chr07g0295571">
    <property type="protein sequence ID" value="mRNA:HanXRQr2_Chr07g0295571"/>
    <property type="gene ID" value="HanXRQr2_Chr07g0295571"/>
</dbReference>